<dbReference type="GO" id="GO:0005524">
    <property type="term" value="F:ATP binding"/>
    <property type="evidence" value="ECO:0007669"/>
    <property type="project" value="UniProtKB-UniRule"/>
</dbReference>
<feature type="domain" description="WRC" evidence="5">
    <location>
        <begin position="239"/>
        <end position="285"/>
    </location>
</feature>
<accession>A0A5B7B715</accession>
<dbReference type="GO" id="GO:0005634">
    <property type="term" value="C:nucleus"/>
    <property type="evidence" value="ECO:0007669"/>
    <property type="project" value="UniProtKB-SubCell"/>
</dbReference>
<feature type="compositionally biased region" description="Low complexity" evidence="4">
    <location>
        <begin position="335"/>
        <end position="354"/>
    </location>
</feature>
<comment type="function">
    <text evidence="3">Transcription activator.</text>
</comment>
<protein>
    <recommendedName>
        <fullName evidence="3">Growth-regulating factor</fullName>
    </recommendedName>
</protein>
<dbReference type="AlphaFoldDB" id="A0A5B7B715"/>
<reference evidence="6" key="1">
    <citation type="submission" date="2019-08" db="EMBL/GenBank/DDBJ databases">
        <title>Reference gene set and small RNA set construction with multiple tissues from Davidia involucrata Baill.</title>
        <authorList>
            <person name="Yang H."/>
            <person name="Zhou C."/>
            <person name="Li G."/>
            <person name="Wang J."/>
            <person name="Gao P."/>
            <person name="Wang M."/>
            <person name="Wang R."/>
            <person name="Zhao Y."/>
        </authorList>
    </citation>
    <scope>NUCLEOTIDE SEQUENCE</scope>
    <source>
        <tissue evidence="6">Mixed with DoveR01_LX</tissue>
    </source>
</reference>
<feature type="domain" description="WRC" evidence="5">
    <location>
        <begin position="2"/>
        <end position="46"/>
    </location>
</feature>
<evidence type="ECO:0000256" key="4">
    <source>
        <dbReference type="SAM" id="MobiDB-lite"/>
    </source>
</evidence>
<organism evidence="6">
    <name type="scientific">Davidia involucrata</name>
    <name type="common">Dove tree</name>
    <dbReference type="NCBI Taxonomy" id="16924"/>
    <lineage>
        <taxon>Eukaryota</taxon>
        <taxon>Viridiplantae</taxon>
        <taxon>Streptophyta</taxon>
        <taxon>Embryophyta</taxon>
        <taxon>Tracheophyta</taxon>
        <taxon>Spermatophyta</taxon>
        <taxon>Magnoliopsida</taxon>
        <taxon>eudicotyledons</taxon>
        <taxon>Gunneridae</taxon>
        <taxon>Pentapetalae</taxon>
        <taxon>asterids</taxon>
        <taxon>Cornales</taxon>
        <taxon>Nyssaceae</taxon>
        <taxon>Davidia</taxon>
    </lineage>
</organism>
<evidence type="ECO:0000256" key="3">
    <source>
        <dbReference type="RuleBase" id="RU367127"/>
    </source>
</evidence>
<evidence type="ECO:0000313" key="6">
    <source>
        <dbReference type="EMBL" id="MPA64642.1"/>
    </source>
</evidence>
<evidence type="ECO:0000256" key="2">
    <source>
        <dbReference type="PROSITE-ProRule" id="PRU01002"/>
    </source>
</evidence>
<feature type="compositionally biased region" description="Low complexity" evidence="4">
    <location>
        <begin position="52"/>
        <end position="74"/>
    </location>
</feature>
<comment type="domain">
    <text evidence="3">The QLQ domain and WRC domain may be involved in protein-protein interaction and DNA-binding, respectively.</text>
</comment>
<dbReference type="GO" id="GO:0006351">
    <property type="term" value="P:DNA-templated transcription"/>
    <property type="evidence" value="ECO:0007669"/>
    <property type="project" value="UniProtKB-UniRule"/>
</dbReference>
<dbReference type="Pfam" id="PF08879">
    <property type="entry name" value="WRC"/>
    <property type="match status" value="2"/>
</dbReference>
<dbReference type="GO" id="GO:0032502">
    <property type="term" value="P:developmental process"/>
    <property type="evidence" value="ECO:0007669"/>
    <property type="project" value="InterPro"/>
</dbReference>
<comment type="subcellular location">
    <subcellularLocation>
        <location evidence="3">Nucleus</location>
    </subcellularLocation>
</comment>
<comment type="caution">
    <text evidence="2">Lacks conserved residue(s) required for the propagation of feature annotation.</text>
</comment>
<name>A0A5B7B715_DAVIN</name>
<feature type="region of interest" description="Disordered" evidence="4">
    <location>
        <begin position="31"/>
        <end position="74"/>
    </location>
</feature>
<keyword evidence="3" id="KW-0805">Transcription regulation</keyword>
<gene>
    <name evidence="6" type="ORF">Din_034083</name>
</gene>
<comment type="similarity">
    <text evidence="3">Belongs to the GRF family.</text>
</comment>
<dbReference type="EMBL" id="GHES01034083">
    <property type="protein sequence ID" value="MPA64642.1"/>
    <property type="molecule type" value="Transcribed_RNA"/>
</dbReference>
<proteinExistence type="inferred from homology"/>
<dbReference type="InterPro" id="IPR014977">
    <property type="entry name" value="WRC_dom"/>
</dbReference>
<keyword evidence="3" id="KW-0804">Transcription</keyword>
<dbReference type="PANTHER" id="PTHR31602">
    <property type="entry name" value="GROWTH-REGULATING FACTOR 5"/>
    <property type="match status" value="1"/>
</dbReference>
<feature type="compositionally biased region" description="Basic residues" evidence="4">
    <location>
        <begin position="32"/>
        <end position="42"/>
    </location>
</feature>
<dbReference type="PROSITE" id="PS51667">
    <property type="entry name" value="WRC"/>
    <property type="match status" value="2"/>
</dbReference>
<evidence type="ECO:0000256" key="1">
    <source>
        <dbReference type="ARBA" id="ARBA00023242"/>
    </source>
</evidence>
<feature type="region of interest" description="Disordered" evidence="4">
    <location>
        <begin position="321"/>
        <end position="361"/>
    </location>
</feature>
<dbReference type="PANTHER" id="PTHR31602:SF81">
    <property type="entry name" value="GROWTH-REGULATING FACTOR 9"/>
    <property type="match status" value="1"/>
</dbReference>
<keyword evidence="3" id="KW-0010">Activator</keyword>
<dbReference type="InterPro" id="IPR031137">
    <property type="entry name" value="GRF"/>
</dbReference>
<evidence type="ECO:0000259" key="5">
    <source>
        <dbReference type="PROSITE" id="PS51667"/>
    </source>
</evidence>
<sequence length="361" mass="39134">MDPEPGRCRRTDGKKWRCSWNVVPDQKYCERHMHRGRQRSRKHVEASEPDASSTIKSSNTNTTITSSNTDNTNANLSISVPVNLQLTTPFFNTSNNAAITATDISSLNESNCNVDVNEGLTATPTIITTPTSNTESKNNVSVNKDTTTTIIRAANGNNNYSKNNNNYVDVKDAFCNHINDNNNVHRSSNYGSNGNSGSTNYGSNGNFGSTMPGFRFSPRSVLQVIGCSNPCSDYRSVIEADLHRCRRTDGKKWRCSRDVVPDQKYCGKHMHRGAKKLVVASKQVTLAAAAPSTSSTHPAPLAIPIKADDCINLNTNLSISIPASPQPMTNDEKSSTSSSSSDATTISDEISSISHQLALSP</sequence>
<keyword evidence="1 3" id="KW-0539">Nucleus</keyword>